<dbReference type="Pfam" id="PF04195">
    <property type="entry name" value="Transposase_28"/>
    <property type="match status" value="1"/>
</dbReference>
<keyword evidence="5" id="KW-1185">Reference proteome</keyword>
<dbReference type="AlphaFoldDB" id="A0AAD8RTB8"/>
<evidence type="ECO:0000313" key="4">
    <source>
        <dbReference type="EMBL" id="KAK1629531.1"/>
    </source>
</evidence>
<protein>
    <recommendedName>
        <fullName evidence="3">Transposase (putative) gypsy type domain-containing protein</fullName>
    </recommendedName>
</protein>
<evidence type="ECO:0000259" key="3">
    <source>
        <dbReference type="Pfam" id="PF04195"/>
    </source>
</evidence>
<evidence type="ECO:0000256" key="1">
    <source>
        <dbReference type="SAM" id="Coils"/>
    </source>
</evidence>
<accession>A0AAD8RTB8</accession>
<dbReference type="PANTHER" id="PTHR31099:SF28">
    <property type="entry name" value="F5J5.12"/>
    <property type="match status" value="1"/>
</dbReference>
<name>A0AAD8RTB8_LOLMU</name>
<keyword evidence="1" id="KW-0175">Coiled coil</keyword>
<feature type="region of interest" description="Disordered" evidence="2">
    <location>
        <begin position="239"/>
        <end position="309"/>
    </location>
</feature>
<organism evidence="4 5">
    <name type="scientific">Lolium multiflorum</name>
    <name type="common">Italian ryegrass</name>
    <name type="synonym">Lolium perenne subsp. multiflorum</name>
    <dbReference type="NCBI Taxonomy" id="4521"/>
    <lineage>
        <taxon>Eukaryota</taxon>
        <taxon>Viridiplantae</taxon>
        <taxon>Streptophyta</taxon>
        <taxon>Embryophyta</taxon>
        <taxon>Tracheophyta</taxon>
        <taxon>Spermatophyta</taxon>
        <taxon>Magnoliopsida</taxon>
        <taxon>Liliopsida</taxon>
        <taxon>Poales</taxon>
        <taxon>Poaceae</taxon>
        <taxon>BOP clade</taxon>
        <taxon>Pooideae</taxon>
        <taxon>Poodae</taxon>
        <taxon>Poeae</taxon>
        <taxon>Poeae Chloroplast Group 2 (Poeae type)</taxon>
        <taxon>Loliodinae</taxon>
        <taxon>Loliinae</taxon>
        <taxon>Lolium</taxon>
    </lineage>
</organism>
<feature type="compositionally biased region" description="Basic and acidic residues" evidence="2">
    <location>
        <begin position="298"/>
        <end position="309"/>
    </location>
</feature>
<feature type="domain" description="Transposase (putative) gypsy type" evidence="3">
    <location>
        <begin position="68"/>
        <end position="135"/>
    </location>
</feature>
<dbReference type="PANTHER" id="PTHR31099">
    <property type="entry name" value="OS06G0165300 PROTEIN"/>
    <property type="match status" value="1"/>
</dbReference>
<comment type="caution">
    <text evidence="4">The sequence shown here is derived from an EMBL/GenBank/DDBJ whole genome shotgun (WGS) entry which is preliminary data.</text>
</comment>
<dbReference type="InterPro" id="IPR007321">
    <property type="entry name" value="Transposase_28"/>
</dbReference>
<dbReference type="EMBL" id="JAUUTY010000005">
    <property type="protein sequence ID" value="KAK1629531.1"/>
    <property type="molecule type" value="Genomic_DNA"/>
</dbReference>
<reference evidence="4" key="1">
    <citation type="submission" date="2023-07" db="EMBL/GenBank/DDBJ databases">
        <title>A chromosome-level genome assembly of Lolium multiflorum.</title>
        <authorList>
            <person name="Chen Y."/>
            <person name="Copetti D."/>
            <person name="Kolliker R."/>
            <person name="Studer B."/>
        </authorList>
    </citation>
    <scope>NUCLEOTIDE SEQUENCE</scope>
    <source>
        <strain evidence="4">02402/16</strain>
        <tissue evidence="4">Leaf</tissue>
    </source>
</reference>
<sequence>MPSSASSGSDAAAAAERAIDEFTTSSLRTQAEVDALCRRHGVVLSKGFTVSPAEEDRNVSSPPPAGAVCVHVYALEAGLCCEPRQHFINAVLCHFGIAPTQLAPNSWRTMAGFVGLCHELDVEPSVAVFRHFFRLWPLQYRGESRYFFRNKIKNRAVFWNMPPPSATWKKSFFLVWSPVPWACPVVWGKPSVSSLADREFAQFTKDESSAHRELSDAVNRYAPLDVNHFFHLYDDNGHGSASSSSSDMTPPAHSPRTNAQGTDPDADAMVNTTRAEKGTPVVQQQSSSADHSPGKKRNREEPPTEGPLRLDLRRVSLPDFSAPNVNAGDREAMSMAPPDIQHENVMERVRELLNAATEADALRKELKKTKAQLCEANEAAKLEMENADALREELKMMKAQLSEAKEATRLARENAGALRDELEEVKAEAKVALKEAMTEVMDKCNEITSRLDL</sequence>
<proteinExistence type="predicted"/>
<dbReference type="Proteomes" id="UP001231189">
    <property type="component" value="Unassembled WGS sequence"/>
</dbReference>
<feature type="compositionally biased region" description="Polar residues" evidence="2">
    <location>
        <begin position="281"/>
        <end position="290"/>
    </location>
</feature>
<gene>
    <name evidence="4" type="ORF">QYE76_003846</name>
</gene>
<evidence type="ECO:0000256" key="2">
    <source>
        <dbReference type="SAM" id="MobiDB-lite"/>
    </source>
</evidence>
<evidence type="ECO:0000313" key="5">
    <source>
        <dbReference type="Proteomes" id="UP001231189"/>
    </source>
</evidence>
<feature type="coiled-coil region" evidence="1">
    <location>
        <begin position="349"/>
        <end position="439"/>
    </location>
</feature>